<evidence type="ECO:0000313" key="7">
    <source>
        <dbReference type="EMBL" id="OWK50870.1"/>
    </source>
</evidence>
<dbReference type="EMBL" id="MUZQ01000490">
    <property type="protein sequence ID" value="OWK50870.1"/>
    <property type="molecule type" value="Genomic_DNA"/>
</dbReference>
<evidence type="ECO:0000259" key="4">
    <source>
        <dbReference type="Pfam" id="PF13871"/>
    </source>
</evidence>
<dbReference type="STRING" id="299123.ENSLSDP00000021038"/>
<feature type="coiled-coil region" evidence="2">
    <location>
        <begin position="1233"/>
        <end position="1260"/>
    </location>
</feature>
<dbReference type="GO" id="GO:0050727">
    <property type="term" value="P:regulation of inflammatory response"/>
    <property type="evidence" value="ECO:0007669"/>
    <property type="project" value="TreeGrafter"/>
</dbReference>
<dbReference type="Pfam" id="PF13871">
    <property type="entry name" value="Helicase_C_4"/>
    <property type="match status" value="1"/>
</dbReference>
<feature type="region of interest" description="Disordered" evidence="3">
    <location>
        <begin position="205"/>
        <end position="229"/>
    </location>
</feature>
<dbReference type="Gene3D" id="3.40.50.300">
    <property type="entry name" value="P-loop containing nucleotide triphosphate hydrolases"/>
    <property type="match status" value="1"/>
</dbReference>
<protein>
    <submittedName>
        <fullName evidence="7">Protein strawberry notch 2</fullName>
    </submittedName>
</protein>
<evidence type="ECO:0000313" key="8">
    <source>
        <dbReference type="Proteomes" id="UP000197619"/>
    </source>
</evidence>
<dbReference type="GO" id="GO:0045892">
    <property type="term" value="P:negative regulation of DNA-templated transcription"/>
    <property type="evidence" value="ECO:0007669"/>
    <property type="project" value="TreeGrafter"/>
</dbReference>
<feature type="domain" description="SBNO alpha/beta" evidence="6">
    <location>
        <begin position="1076"/>
        <end position="1146"/>
    </location>
</feature>
<keyword evidence="8" id="KW-1185">Reference proteome</keyword>
<dbReference type="GO" id="GO:0031490">
    <property type="term" value="F:chromatin DNA binding"/>
    <property type="evidence" value="ECO:0007669"/>
    <property type="project" value="TreeGrafter"/>
</dbReference>
<dbReference type="InterPro" id="IPR027417">
    <property type="entry name" value="P-loop_NTPase"/>
</dbReference>
<dbReference type="GO" id="GO:0045944">
    <property type="term" value="P:positive regulation of transcription by RNA polymerase II"/>
    <property type="evidence" value="ECO:0007669"/>
    <property type="project" value="TreeGrafter"/>
</dbReference>
<name>A0A218UBK4_9PASE</name>
<comment type="similarity">
    <text evidence="1">Belongs to the SBNO family.</text>
</comment>
<organism evidence="7 8">
    <name type="scientific">Lonchura striata</name>
    <name type="common">white-rumped munia</name>
    <dbReference type="NCBI Taxonomy" id="40157"/>
    <lineage>
        <taxon>Eukaryota</taxon>
        <taxon>Metazoa</taxon>
        <taxon>Chordata</taxon>
        <taxon>Craniata</taxon>
        <taxon>Vertebrata</taxon>
        <taxon>Euteleostomi</taxon>
        <taxon>Archelosauria</taxon>
        <taxon>Archosauria</taxon>
        <taxon>Dinosauria</taxon>
        <taxon>Saurischia</taxon>
        <taxon>Theropoda</taxon>
        <taxon>Coelurosauria</taxon>
        <taxon>Aves</taxon>
        <taxon>Neognathae</taxon>
        <taxon>Neoaves</taxon>
        <taxon>Telluraves</taxon>
        <taxon>Australaves</taxon>
        <taxon>Passeriformes</taxon>
        <taxon>Passeroidea</taxon>
        <taxon>Estrildidae</taxon>
        <taxon>Estrildinae</taxon>
        <taxon>Lonchura</taxon>
    </lineage>
</organism>
<dbReference type="Pfam" id="PF25373">
    <property type="entry name" value="SBNO"/>
    <property type="match status" value="1"/>
</dbReference>
<dbReference type="PANTHER" id="PTHR12706:SF5">
    <property type="entry name" value="PROTEIN STRAWBERRY NOTCH HOMOLOG 2"/>
    <property type="match status" value="1"/>
</dbReference>
<dbReference type="InterPro" id="IPR057332">
    <property type="entry name" value="SBNO_a/b_dom"/>
</dbReference>
<evidence type="ECO:0000256" key="3">
    <source>
        <dbReference type="SAM" id="MobiDB-lite"/>
    </source>
</evidence>
<dbReference type="GO" id="GO:0042393">
    <property type="term" value="F:histone binding"/>
    <property type="evidence" value="ECO:0007669"/>
    <property type="project" value="TreeGrafter"/>
</dbReference>
<dbReference type="SUPFAM" id="SSF52540">
    <property type="entry name" value="P-loop containing nucleoside triphosphate hydrolases"/>
    <property type="match status" value="2"/>
</dbReference>
<dbReference type="GO" id="GO:0071354">
    <property type="term" value="P:cellular response to interleukin-6"/>
    <property type="evidence" value="ECO:0007669"/>
    <property type="project" value="TreeGrafter"/>
</dbReference>
<dbReference type="GO" id="GO:0030316">
    <property type="term" value="P:osteoclast differentiation"/>
    <property type="evidence" value="ECO:0007669"/>
    <property type="project" value="TreeGrafter"/>
</dbReference>
<gene>
    <name evidence="7" type="primary">SBNO2</name>
    <name evidence="7" type="ORF">RLOC_00015069</name>
</gene>
<dbReference type="InterPro" id="IPR039187">
    <property type="entry name" value="SNO_AAA"/>
</dbReference>
<reference evidence="7 8" key="1">
    <citation type="submission" date="2017-05" db="EMBL/GenBank/DDBJ databases">
        <title>Genome of assembly of the Bengalese finch, Lonchura striata domestica.</title>
        <authorList>
            <person name="Colquitt B.M."/>
            <person name="Brainard M.S."/>
        </authorList>
    </citation>
    <scope>NUCLEOTIDE SEQUENCE [LARGE SCALE GENOMIC DNA]</scope>
    <source>
        <strain evidence="7">White83orange57</strain>
    </source>
</reference>
<dbReference type="Pfam" id="PF13872">
    <property type="entry name" value="AAA_34"/>
    <property type="match status" value="2"/>
</dbReference>
<comment type="caution">
    <text evidence="7">The sequence shown here is derived from an EMBL/GenBank/DDBJ whole genome shotgun (WGS) entry which is preliminary data.</text>
</comment>
<feature type="region of interest" description="Disordered" evidence="3">
    <location>
        <begin position="1331"/>
        <end position="1357"/>
    </location>
</feature>
<dbReference type="GO" id="GO:0005634">
    <property type="term" value="C:nucleus"/>
    <property type="evidence" value="ECO:0007669"/>
    <property type="project" value="TreeGrafter"/>
</dbReference>
<evidence type="ECO:0000256" key="1">
    <source>
        <dbReference type="ARBA" id="ARBA00006992"/>
    </source>
</evidence>
<feature type="domain" description="Strawberry notch AAA" evidence="5">
    <location>
        <begin position="456"/>
        <end position="579"/>
    </location>
</feature>
<dbReference type="InterPro" id="IPR026741">
    <property type="entry name" value="SNO"/>
</dbReference>
<proteinExistence type="inferred from homology"/>
<dbReference type="PANTHER" id="PTHR12706">
    <property type="entry name" value="STRAWBERRY NOTCH-RELATED"/>
    <property type="match status" value="1"/>
</dbReference>
<dbReference type="Proteomes" id="UP000197619">
    <property type="component" value="Unassembled WGS sequence"/>
</dbReference>
<feature type="compositionally biased region" description="Acidic residues" evidence="3">
    <location>
        <begin position="210"/>
        <end position="225"/>
    </location>
</feature>
<evidence type="ECO:0000259" key="6">
    <source>
        <dbReference type="Pfam" id="PF25373"/>
    </source>
</evidence>
<dbReference type="GO" id="GO:0002281">
    <property type="term" value="P:macrophage activation involved in immune response"/>
    <property type="evidence" value="ECO:0007669"/>
    <property type="project" value="TreeGrafter"/>
</dbReference>
<feature type="domain" description="Strawberry notch helicase C" evidence="4">
    <location>
        <begin position="763"/>
        <end position="1038"/>
    </location>
</feature>
<evidence type="ECO:0000256" key="2">
    <source>
        <dbReference type="SAM" id="Coils"/>
    </source>
</evidence>
<feature type="domain" description="Strawberry notch AAA" evidence="5">
    <location>
        <begin position="243"/>
        <end position="370"/>
    </location>
</feature>
<sequence length="1408" mass="156806">MDGGNSFPQHQQPGDAIRGIPGLRSQLVVPDLENPMLAADSWSSCYPVSFPTSSFPSENQQYFSPPQDFYMDSISRPHFLDTNYAAVDSTDFLTKNGGFPQELSGLVLPPPTMAVPLFQDSSYLDELSNNNSLFSSPPDSLSEIADPKDFLPADSLSHVPTLWDVNTPQQNQLKLFSVSTTFPGVNSSSDHVSAVPSTPLLISYQSQAPAEEEDEGEEEETEELGQTETYAEYIPSKSKIGKHHPDLVVETSTLSSVPPPDITYSLSLPCSVADKGSLSALQLEAIIYACQQHEVLLPNGQRAGFLIGDGAGVGKGRTVAGIIFENYLKGRKKALWFSVSNDLKYDAERDLKDIEASHIPVHALNKVGEELHCSLEHLEALAEHVEQDEAQAAGEPLFPPPIQLFPLEAPAIFIVELHGEHSAIPCREWEVSAGNCKCSRTGTFFSIPKESYGENSSIVFDECHKAKNASSTKMGKAVLDLQNKLPRARVVYASATGASEPKNMIYMSRLGIWGEGTPFRAFDEFLHAIEKRGVGAMEIVAMDMKVSGMYIARQLSFTGVTFRIEEIPLDEQYKAVYDKAAKLWAEALMVFQQAADCIGLESRKSLWGQFWSAHQRFFKYLCIAAKCIVIGLQSTGEARTREVLDENDGRLNCFVSAAEGRCPKALRGPCDQGVVIKISDDSSTDSDMGLDSDLTSSPESLLETDDVIFVDHTFSGCPGEDRGGFHMLPSQKELHNLRELKVEKMKQDLLTKVKALGKELPLNTLDILIDYFGGPENMTGRKGRVVRRPDGSVVFESRAEQGLSIDHVNLKEKERFMQGEKLVAIISEASSSGISLQADRRVKNQKRRVHMTLELPWSADRAIQQFGRTHRSNQVSAPEYVFLISELAGERRFASIVAKRLESLGALTHGDRRATESRDLSKYNFENKYGAKALDKVLNTILSHTESRVPVPSSYERGEDTFFREMKEGLISVGICCSQMKYGTVSVEKDCSITKFLNRILGLEVDKQNMLFQYFSDTFDYLIEKDKKEGKYDMGILDLAPGVDEIYEESKEVFLTPGHPQDGQVVFYKISVDRGLKWEEAYEKSLKLTGTFDGFYLSYKVRGNKYTCLLAEQCRGKNFILYKPNIGKQSQLESLDSLQKKYRRLQEPVLIPVVFSHGPGRNKSCKQIQEGKDCFQGMRLRHYYMLCGALLRVWSRIAGIMADITSSSYLQIVRLKTKEKKKQVGIKIPESCVHRVREELKQMDEDVKRKQSRLLQAQEQSSPFSLPLHILPGPGLPLPSLCQDEILDLTYSPPSNSIPDLVLNAEARAPCFSSEPPLQPQQQHRLSFGFGHAGLEGSTAPGPSLHEPPALPPAAPLQQPQEDFLQQENINFREVLEDMLRTINGPSQNVLPPERQSVIQFSGPFSDF</sequence>
<evidence type="ECO:0000259" key="5">
    <source>
        <dbReference type="Pfam" id="PF13872"/>
    </source>
</evidence>
<dbReference type="InterPro" id="IPR026937">
    <property type="entry name" value="SBNO_Helicase_C_dom"/>
</dbReference>
<keyword evidence="2" id="KW-0175">Coiled coil</keyword>
<accession>A0A218UBK4</accession>